<dbReference type="GO" id="GO:0031146">
    <property type="term" value="P:SCF-dependent proteasomal ubiquitin-dependent protein catabolic process"/>
    <property type="evidence" value="ECO:0007669"/>
    <property type="project" value="TreeGrafter"/>
</dbReference>
<dbReference type="SUPFAM" id="SSF52047">
    <property type="entry name" value="RNI-like"/>
    <property type="match status" value="1"/>
</dbReference>
<dbReference type="OMA" id="ACRHISR"/>
<proteinExistence type="predicted"/>
<dbReference type="PANTHER" id="PTHR13318">
    <property type="entry name" value="PARTNER OF PAIRED, ISOFORM B-RELATED"/>
    <property type="match status" value="1"/>
</dbReference>
<feature type="compositionally biased region" description="Polar residues" evidence="1">
    <location>
        <begin position="59"/>
        <end position="75"/>
    </location>
</feature>
<dbReference type="Proteomes" id="UP000007148">
    <property type="component" value="Unassembled WGS sequence"/>
</dbReference>
<dbReference type="FunCoup" id="G4TGZ6">
    <property type="interactions" value="167"/>
</dbReference>
<dbReference type="SMART" id="SM00367">
    <property type="entry name" value="LRR_CC"/>
    <property type="match status" value="4"/>
</dbReference>
<dbReference type="eggNOG" id="KOG1947">
    <property type="taxonomic scope" value="Eukaryota"/>
</dbReference>
<dbReference type="InterPro" id="IPR056451">
    <property type="entry name" value="Znf_Tbcl_Rhp7"/>
</dbReference>
<feature type="compositionally biased region" description="Basic and acidic residues" evidence="1">
    <location>
        <begin position="109"/>
        <end position="128"/>
    </location>
</feature>
<dbReference type="AlphaFoldDB" id="G4TGZ6"/>
<evidence type="ECO:0000313" key="3">
    <source>
        <dbReference type="EMBL" id="CCA70568.1"/>
    </source>
</evidence>
<dbReference type="InParanoid" id="G4TGZ6"/>
<dbReference type="Gene3D" id="3.80.10.10">
    <property type="entry name" value="Ribonuclease Inhibitor"/>
    <property type="match status" value="2"/>
</dbReference>
<dbReference type="GO" id="GO:0019005">
    <property type="term" value="C:SCF ubiquitin ligase complex"/>
    <property type="evidence" value="ECO:0007669"/>
    <property type="project" value="TreeGrafter"/>
</dbReference>
<feature type="domain" description="DNA repair protein rhp7 treble clef" evidence="2">
    <location>
        <begin position="168"/>
        <end position="204"/>
    </location>
</feature>
<dbReference type="InterPro" id="IPR032675">
    <property type="entry name" value="LRR_dom_sf"/>
</dbReference>
<dbReference type="HOGENOM" id="CLU_006598_2_0_1"/>
<evidence type="ECO:0000259" key="2">
    <source>
        <dbReference type="Pfam" id="PF23550"/>
    </source>
</evidence>
<gene>
    <name evidence="3" type="ORF">PIIN_04505</name>
</gene>
<reference evidence="3 4" key="1">
    <citation type="journal article" date="2011" name="PLoS Pathog.">
        <title>Endophytic Life Strategies Decoded by Genome and Transcriptome Analyses of the Mutualistic Root Symbiont Piriformospora indica.</title>
        <authorList>
            <person name="Zuccaro A."/>
            <person name="Lahrmann U."/>
            <person name="Guldener U."/>
            <person name="Langen G."/>
            <person name="Pfiffi S."/>
            <person name="Biedenkopf D."/>
            <person name="Wong P."/>
            <person name="Samans B."/>
            <person name="Grimm C."/>
            <person name="Basiewicz M."/>
            <person name="Murat C."/>
            <person name="Martin F."/>
            <person name="Kogel K.H."/>
        </authorList>
    </citation>
    <scope>NUCLEOTIDE SEQUENCE [LARGE SCALE GENOMIC DNA]</scope>
    <source>
        <strain evidence="3 4">DSM 11827</strain>
    </source>
</reference>
<dbReference type="InterPro" id="IPR006553">
    <property type="entry name" value="Leu-rich_rpt_Cys-con_subtyp"/>
</dbReference>
<evidence type="ECO:0000256" key="1">
    <source>
        <dbReference type="SAM" id="MobiDB-lite"/>
    </source>
</evidence>
<evidence type="ECO:0000313" key="4">
    <source>
        <dbReference type="Proteomes" id="UP000007148"/>
    </source>
</evidence>
<feature type="region of interest" description="Disordered" evidence="1">
    <location>
        <begin position="1"/>
        <end position="75"/>
    </location>
</feature>
<accession>G4TGZ6</accession>
<feature type="compositionally biased region" description="Polar residues" evidence="1">
    <location>
        <begin position="7"/>
        <end position="17"/>
    </location>
</feature>
<name>G4TGZ6_SERID</name>
<dbReference type="STRING" id="1109443.G4TGZ6"/>
<dbReference type="OrthoDB" id="421226at2759"/>
<comment type="caution">
    <text evidence="3">The sequence shown here is derived from an EMBL/GenBank/DDBJ whole genome shotgun (WGS) entry which is preliminary data.</text>
</comment>
<dbReference type="Pfam" id="PF23550">
    <property type="entry name" value="zf_Tbcl_Rhp7"/>
    <property type="match status" value="1"/>
</dbReference>
<protein>
    <recommendedName>
        <fullName evidence="2">DNA repair protein rhp7 treble clef domain-containing protein</fullName>
    </recommendedName>
</protein>
<organism evidence="3 4">
    <name type="scientific">Serendipita indica (strain DSM 11827)</name>
    <name type="common">Root endophyte fungus</name>
    <name type="synonym">Piriformospora indica</name>
    <dbReference type="NCBI Taxonomy" id="1109443"/>
    <lineage>
        <taxon>Eukaryota</taxon>
        <taxon>Fungi</taxon>
        <taxon>Dikarya</taxon>
        <taxon>Basidiomycota</taxon>
        <taxon>Agaricomycotina</taxon>
        <taxon>Agaricomycetes</taxon>
        <taxon>Sebacinales</taxon>
        <taxon>Serendipitaceae</taxon>
        <taxon>Serendipita</taxon>
    </lineage>
</organism>
<sequence length="624" mass="68432">MSRRGRNNITGPSSALTSFLREHGITARHSYFGRADQAPPAEPTPAGDEEQPADEEENASASQTPARNNVSQTSLMIPVLSLQSGYASDNLDESAEEASPPKKKRKLTKAAEAKLKAKEKAALDKKGESSGSGKRKKLEDEEDDEDDDPYKAKSKGMMSEAVGKVAPIGTFQNCAQCGKKFTVTKYTLSNESGMLCHACAKASGADPFKKPAPRKRKDPAEKRTVKNFEEVDTVKPLTSLCINIIGKYIDQVEELGDIGTVNMDRICRIVSKTRSLTEHNVRLFYDASNTSLVIYDATNLQGPAYETLAYFNPNLERLTLHLCGRMETPTIEHWSTSLPNLKRLELIAPFLVRDDAWLKFIRSRGPHLTGFLITNVPRFTRECLDALIEHAPQLQELRLSDIIKFEDSWLEPLAQLTNLTSLDISTDRSGRVILSSAAVVELLKSLGRNLALLDLSGHEDLEDAVLTDGIAANCKSLTDLSLSLLPLITDEGIAAMFKQLPSTNQLVRLDMSRCHGAASLALAALLEHSGHTLVSLDINSWKEVDEDALKLIAAKAPNLSTLDVGWCRNVNDIVIGSLIKADQTGTTALKRINCFGCNKITNNCPKRIGVSMHGVESDVRLQRL</sequence>
<feature type="compositionally biased region" description="Acidic residues" evidence="1">
    <location>
        <begin position="47"/>
        <end position="58"/>
    </location>
</feature>
<dbReference type="EMBL" id="CAFZ01000087">
    <property type="protein sequence ID" value="CCA70568.1"/>
    <property type="molecule type" value="Genomic_DNA"/>
</dbReference>
<keyword evidence="4" id="KW-1185">Reference proteome</keyword>
<feature type="region of interest" description="Disordered" evidence="1">
    <location>
        <begin position="91"/>
        <end position="153"/>
    </location>
</feature>